<feature type="domain" description="Penicillin-binding protein dimerisation" evidence="5">
    <location>
        <begin position="209"/>
        <end position="366"/>
    </location>
</feature>
<dbReference type="SUPFAM" id="SSF54427">
    <property type="entry name" value="NTF2-like"/>
    <property type="match status" value="1"/>
</dbReference>
<comment type="caution">
    <text evidence="7">The sequence shown here is derived from an EMBL/GenBank/DDBJ whole genome shotgun (WGS) entry which is preliminary data.</text>
</comment>
<dbReference type="SUPFAM" id="SSF56519">
    <property type="entry name" value="Penicillin binding protein dimerisation domain"/>
    <property type="match status" value="1"/>
</dbReference>
<dbReference type="InterPro" id="IPR036138">
    <property type="entry name" value="PBP_dimer_sf"/>
</dbReference>
<evidence type="ECO:0000259" key="5">
    <source>
        <dbReference type="Pfam" id="PF03717"/>
    </source>
</evidence>
<keyword evidence="8" id="KW-1185">Reference proteome</keyword>
<comment type="subcellular location">
    <subcellularLocation>
        <location evidence="1">Membrane</location>
    </subcellularLocation>
</comment>
<evidence type="ECO:0000259" key="4">
    <source>
        <dbReference type="Pfam" id="PF00905"/>
    </source>
</evidence>
<dbReference type="PANTHER" id="PTHR30627">
    <property type="entry name" value="PEPTIDOGLYCAN D,D-TRANSPEPTIDASE"/>
    <property type="match status" value="1"/>
</dbReference>
<dbReference type="Proteomes" id="UP001519308">
    <property type="component" value="Unassembled WGS sequence"/>
</dbReference>
<gene>
    <name evidence="7" type="ORF">J2Z44_003104</name>
</gene>
<dbReference type="RefSeq" id="WP_021283519.1">
    <property type="nucleotide sequence ID" value="NZ_JAGGLL010000026.1"/>
</dbReference>
<dbReference type="InterPro" id="IPR032710">
    <property type="entry name" value="NTF2-like_dom_sf"/>
</dbReference>
<evidence type="ECO:0000256" key="1">
    <source>
        <dbReference type="ARBA" id="ARBA00004370"/>
    </source>
</evidence>
<dbReference type="Pfam" id="PF05223">
    <property type="entry name" value="MecA_N"/>
    <property type="match status" value="1"/>
</dbReference>
<evidence type="ECO:0000313" key="7">
    <source>
        <dbReference type="EMBL" id="MBP2023267.1"/>
    </source>
</evidence>
<evidence type="ECO:0000313" key="8">
    <source>
        <dbReference type="Proteomes" id="UP001519308"/>
    </source>
</evidence>
<dbReference type="Gene3D" id="3.40.710.10">
    <property type="entry name" value="DD-peptidase/beta-lactamase superfamily"/>
    <property type="match status" value="1"/>
</dbReference>
<sequence length="731" mass="81253">MDKPLRRLFKKCSIMAFIKAKSSKDNTVPYRKSFTKTPKDNINKETNFIASRKYKSLAIATSILVILALLTACNKKENPHDIFETYKENWQKQDFKAMYNMVSNNTKTSISEEDFVKRYSNIYDGIEAKDISITVGSTEDLKQTKEDNVKIPFSINMNTLAGNIEVPGYEVTMTKEKQDKKSTWKILWNERLIFPYMEPGDRVRAEVFTPTRGEIYDRSGKGLAINAKINSVGIHPRFFEEDKENKIIQMSKVLDIKPEVIQDKLKRNSNPDFFVPIVKMSLSEKERKDYVLQIKGVRVNEEMGRVYPGGEATGALIGYVGPITAEELEKVKNQGYGGNSFIGKKGLEQVYEKRLKGESGGRIYIERGSEDKKEVIEVAKKEPKDGENIKVSIDSELQKKIYEEMNKEPGAAVAAHPKTGEVLAMVSSPSYDPNLFSTYISEGQRAAWEATPVDEFDNKFNNSYSPGSTFKLITAAVGLNKGAIKPEEAVGIEGNQWQPSKSWGSYNITRVKDPGKPVTLRDAFKYSDNIYFAMASLKIGKEEFVKGAMSFGIGEEIPFDYPTENTQVANGNKIAKDVLLADSGYGQGEVLVTPLHLALAYSSLVNEGNVIAPALDITNGYTAKVWKSKSIGGENIAPLIEGLKAVVEDPEGTAHEGKINGVTIGGKTGTAELKKDAQDTEGKENGWFVALNLDDPKIVVSMVIEDVKAKGGSHFVVPKVKNVIEYYLKRG</sequence>
<dbReference type="InterPro" id="IPR007887">
    <property type="entry name" value="MecA_N"/>
</dbReference>
<evidence type="ECO:0000256" key="2">
    <source>
        <dbReference type="ARBA" id="ARBA00007171"/>
    </source>
</evidence>
<protein>
    <submittedName>
        <fullName evidence="7">Penicillin-binding protein</fullName>
    </submittedName>
</protein>
<reference evidence="7 8" key="1">
    <citation type="submission" date="2021-03" db="EMBL/GenBank/DDBJ databases">
        <title>Genomic Encyclopedia of Type Strains, Phase IV (KMG-IV): sequencing the most valuable type-strain genomes for metagenomic binning, comparative biology and taxonomic classification.</title>
        <authorList>
            <person name="Goeker M."/>
        </authorList>
    </citation>
    <scope>NUCLEOTIDE SEQUENCE [LARGE SCALE GENOMIC DNA]</scope>
    <source>
        <strain evidence="7 8">DSM 28650</strain>
    </source>
</reference>
<dbReference type="Gene3D" id="3.30.1390.30">
    <property type="entry name" value="Penicillin-binding protein 2a, domain 3"/>
    <property type="match status" value="1"/>
</dbReference>
<feature type="domain" description="NTF2-like N-terminal transpeptidase" evidence="6">
    <location>
        <begin position="78"/>
        <end position="200"/>
    </location>
</feature>
<dbReference type="Gene3D" id="3.90.1310.10">
    <property type="entry name" value="Penicillin-binding protein 2a (Domain 2)"/>
    <property type="match status" value="1"/>
</dbReference>
<dbReference type="InterPro" id="IPR005311">
    <property type="entry name" value="PBP_dimer"/>
</dbReference>
<comment type="similarity">
    <text evidence="2">Belongs to the transpeptidase family.</text>
</comment>
<evidence type="ECO:0000259" key="6">
    <source>
        <dbReference type="Pfam" id="PF05223"/>
    </source>
</evidence>
<keyword evidence="3" id="KW-0472">Membrane</keyword>
<feature type="domain" description="Penicillin-binding protein transpeptidase" evidence="4">
    <location>
        <begin position="410"/>
        <end position="724"/>
    </location>
</feature>
<dbReference type="Gene3D" id="3.10.450.100">
    <property type="entry name" value="NTF2-like, domain 1"/>
    <property type="match status" value="1"/>
</dbReference>
<evidence type="ECO:0000256" key="3">
    <source>
        <dbReference type="ARBA" id="ARBA00023136"/>
    </source>
</evidence>
<accession>A0ABS4K657</accession>
<dbReference type="EMBL" id="JAGGLL010000026">
    <property type="protein sequence ID" value="MBP2023267.1"/>
    <property type="molecule type" value="Genomic_DNA"/>
</dbReference>
<dbReference type="Pfam" id="PF03717">
    <property type="entry name" value="PBP_dimer"/>
    <property type="match status" value="1"/>
</dbReference>
<dbReference type="PANTHER" id="PTHR30627:SF25">
    <property type="entry name" value="PENICILLIN-BINDING PROTEIN 3"/>
    <property type="match status" value="1"/>
</dbReference>
<dbReference type="InterPro" id="IPR001460">
    <property type="entry name" value="PCN-bd_Tpept"/>
</dbReference>
<dbReference type="InterPro" id="IPR012338">
    <property type="entry name" value="Beta-lactam/transpept-like"/>
</dbReference>
<dbReference type="SUPFAM" id="SSF56601">
    <property type="entry name" value="beta-lactamase/transpeptidase-like"/>
    <property type="match status" value="1"/>
</dbReference>
<name>A0ABS4K657_9CLOT</name>
<dbReference type="InterPro" id="IPR050515">
    <property type="entry name" value="Beta-lactam/transpept"/>
</dbReference>
<proteinExistence type="inferred from homology"/>
<dbReference type="Pfam" id="PF00905">
    <property type="entry name" value="Transpeptidase"/>
    <property type="match status" value="1"/>
</dbReference>
<organism evidence="7 8">
    <name type="scientific">Clostridium punense</name>
    <dbReference type="NCBI Taxonomy" id="1054297"/>
    <lineage>
        <taxon>Bacteria</taxon>
        <taxon>Bacillati</taxon>
        <taxon>Bacillota</taxon>
        <taxon>Clostridia</taxon>
        <taxon>Eubacteriales</taxon>
        <taxon>Clostridiaceae</taxon>
        <taxon>Clostridium</taxon>
    </lineage>
</organism>